<dbReference type="Pfam" id="PF01904">
    <property type="entry name" value="DUF72"/>
    <property type="match status" value="1"/>
</dbReference>
<gene>
    <name evidence="1" type="ordered locus">Sfri_0604</name>
</gene>
<dbReference type="InterPro" id="IPR036520">
    <property type="entry name" value="UPF0759_sf"/>
</dbReference>
<protein>
    <recommendedName>
        <fullName evidence="3">DUF72 domain-containing protein</fullName>
    </recommendedName>
</protein>
<dbReference type="HOGENOM" id="CLU_046519_2_1_6"/>
<dbReference type="GeneID" id="41835966"/>
<dbReference type="AlphaFoldDB" id="Q087V1"/>
<name>Q087V1_SHEFN</name>
<dbReference type="KEGG" id="sfr:Sfri_0604"/>
<keyword evidence="2" id="KW-1185">Reference proteome</keyword>
<reference evidence="1 2" key="1">
    <citation type="submission" date="2006-08" db="EMBL/GenBank/DDBJ databases">
        <title>Complete sequence of Shewanella frigidimarina NCIMB 400.</title>
        <authorList>
            <consortium name="US DOE Joint Genome Institute"/>
            <person name="Copeland A."/>
            <person name="Lucas S."/>
            <person name="Lapidus A."/>
            <person name="Barry K."/>
            <person name="Detter J.C."/>
            <person name="Glavina del Rio T."/>
            <person name="Hammon N."/>
            <person name="Israni S."/>
            <person name="Dalin E."/>
            <person name="Tice H."/>
            <person name="Pitluck S."/>
            <person name="Fredrickson J.K."/>
            <person name="Kolker E."/>
            <person name="McCuel L.A."/>
            <person name="DiChristina T."/>
            <person name="Nealson K.H."/>
            <person name="Newman D."/>
            <person name="Tiedje J.M."/>
            <person name="Zhou J."/>
            <person name="Romine M.F."/>
            <person name="Culley D.E."/>
            <person name="Serres M."/>
            <person name="Chertkov O."/>
            <person name="Brettin T."/>
            <person name="Bruce D."/>
            <person name="Han C."/>
            <person name="Tapia R."/>
            <person name="Gilna P."/>
            <person name="Schmutz J."/>
            <person name="Larimer F."/>
            <person name="Land M."/>
            <person name="Hauser L."/>
            <person name="Kyrpides N."/>
            <person name="Mikhailova N."/>
            <person name="Richardson P."/>
        </authorList>
    </citation>
    <scope>NUCLEOTIDE SEQUENCE [LARGE SCALE GENOMIC DNA]</scope>
    <source>
        <strain evidence="1 2">NCIMB 400</strain>
    </source>
</reference>
<proteinExistence type="predicted"/>
<dbReference type="STRING" id="318167.Sfri_0604"/>
<organism evidence="1 2">
    <name type="scientific">Shewanella frigidimarina (strain NCIMB 400)</name>
    <dbReference type="NCBI Taxonomy" id="318167"/>
    <lineage>
        <taxon>Bacteria</taxon>
        <taxon>Pseudomonadati</taxon>
        <taxon>Pseudomonadota</taxon>
        <taxon>Gammaproteobacteria</taxon>
        <taxon>Alteromonadales</taxon>
        <taxon>Shewanellaceae</taxon>
        <taxon>Shewanella</taxon>
    </lineage>
</organism>
<accession>Q087V1</accession>
<dbReference type="EMBL" id="CP000447">
    <property type="protein sequence ID" value="ABI70464.1"/>
    <property type="molecule type" value="Genomic_DNA"/>
</dbReference>
<dbReference type="SUPFAM" id="SSF117396">
    <property type="entry name" value="TM1631-like"/>
    <property type="match status" value="1"/>
</dbReference>
<evidence type="ECO:0008006" key="3">
    <source>
        <dbReference type="Google" id="ProtNLM"/>
    </source>
</evidence>
<evidence type="ECO:0000313" key="1">
    <source>
        <dbReference type="EMBL" id="ABI70464.1"/>
    </source>
</evidence>
<evidence type="ECO:0000313" key="2">
    <source>
        <dbReference type="Proteomes" id="UP000000684"/>
    </source>
</evidence>
<sequence length="301" mass="34021">MDNSTSTATIDPPLRLGLAMWSQNQWQQTVYGNSQAHRLARYAEIFNTVEGNTTFYATPSLQNVQNWYAATHDEFKFTFKLPKHITHELQLQHAGPALQQFFSIMEPLINRTGVWKIQLPASFGPQSLPQLAQFLTQVPQGLTYGVEVRNSAFFAKGEAEQALNRLLIDNNCNRIIMDTRPVFAAAPTTAAVIDAHQKKPKVPVHAIATAHNPVVRFIGHPQAEANIHFFQNWLKQLPLWIAQNKQPYLFIHTPDNHNAPQLAVDLYRLLQQQLAQSTSALTDINLLPQQQHTTTQMGFDL</sequence>
<dbReference type="RefSeq" id="WP_011636091.1">
    <property type="nucleotide sequence ID" value="NC_008345.1"/>
</dbReference>
<dbReference type="Gene3D" id="3.20.20.410">
    <property type="entry name" value="Protein of unknown function UPF0759"/>
    <property type="match status" value="1"/>
</dbReference>
<dbReference type="PANTHER" id="PTHR30348:SF9">
    <property type="entry name" value="UPF0759 PROTEIN YECE"/>
    <property type="match status" value="1"/>
</dbReference>
<dbReference type="PANTHER" id="PTHR30348">
    <property type="entry name" value="UNCHARACTERIZED PROTEIN YECE"/>
    <property type="match status" value="1"/>
</dbReference>
<dbReference type="Proteomes" id="UP000000684">
    <property type="component" value="Chromosome"/>
</dbReference>
<dbReference type="DNASU" id="4278526"/>
<dbReference type="eggNOG" id="COG1801">
    <property type="taxonomic scope" value="Bacteria"/>
</dbReference>
<dbReference type="InterPro" id="IPR002763">
    <property type="entry name" value="DUF72"/>
</dbReference>